<name>A0ABS5V3R7_9GAMM</name>
<reference evidence="2 3" key="1">
    <citation type="submission" date="2021-05" db="EMBL/GenBank/DDBJ databases">
        <title>Shewanella sp. JM162201.</title>
        <authorList>
            <person name="Xu S."/>
            <person name="Li A."/>
        </authorList>
    </citation>
    <scope>NUCLEOTIDE SEQUENCE [LARGE SCALE GENOMIC DNA]</scope>
    <source>
        <strain evidence="2 3">JM162201</strain>
    </source>
</reference>
<keyword evidence="3" id="KW-1185">Reference proteome</keyword>
<dbReference type="InterPro" id="IPR032389">
    <property type="entry name" value="GspB_C"/>
</dbReference>
<gene>
    <name evidence="2" type="ORF">KJI95_07960</name>
</gene>
<organism evidence="2 3">
    <name type="scientific">Shewanella jiangmenensis</name>
    <dbReference type="NCBI Taxonomy" id="2837387"/>
    <lineage>
        <taxon>Bacteria</taxon>
        <taxon>Pseudomonadati</taxon>
        <taxon>Pseudomonadota</taxon>
        <taxon>Gammaproteobacteria</taxon>
        <taxon>Alteromonadales</taxon>
        <taxon>Shewanellaceae</taxon>
        <taxon>Shewanella</taxon>
    </lineage>
</organism>
<feature type="domain" description="Type II secretion system protein GspB C-terminal" evidence="1">
    <location>
        <begin position="321"/>
        <end position="379"/>
    </location>
</feature>
<dbReference type="RefSeq" id="WP_214506643.1">
    <property type="nucleotide sequence ID" value="NZ_JAHEPS010000002.1"/>
</dbReference>
<protein>
    <submittedName>
        <fullName evidence="2">General secretion pathway protein GspB</fullName>
    </submittedName>
</protein>
<dbReference type="EMBL" id="JAHEPS010000002">
    <property type="protein sequence ID" value="MBT1444461.1"/>
    <property type="molecule type" value="Genomic_DNA"/>
</dbReference>
<comment type="caution">
    <text evidence="2">The sequence shown here is derived from an EMBL/GenBank/DDBJ whole genome shotgun (WGS) entry which is preliminary data.</text>
</comment>
<proteinExistence type="predicted"/>
<dbReference type="Pfam" id="PF16537">
    <property type="entry name" value="T2SSB"/>
    <property type="match status" value="1"/>
</dbReference>
<dbReference type="Proteomes" id="UP001195903">
    <property type="component" value="Unassembled WGS sequence"/>
</dbReference>
<accession>A0ABS5V3R7</accession>
<sequence>MSILLDAVSRSKQQDEVFDPIAAPRPLYRHEKKRGVPKALLLPAALSIAVAAAWGVNSWLSAPSSLAAAINPNAIESHAAASANVSSNVSSSTGAASVSTVAAAGGSASNSQVQAQAAHSGELADGVRLAGKAALPTAVTSLEPAPVMATVAADLSFDSAEETPEAQAARMQALMAASVSEEQQAYNEVMAANITEEQQQVFNEVMAVEESRPLRTLTPTAPQSRVPEPSAGLDALQAEVDKAAADVGLHRREPKPVESREKSAAPLSGDALVKAFEDALKEVEFDNATKREVSPEPLATIPKTSDFPRYGDLPAALQLQVPEFNIVAHVYSNDPSQRWLNVDGAELQEGDSIKGKLKVVEIRPRDVLLAIDGTTFKVPSI</sequence>
<evidence type="ECO:0000313" key="2">
    <source>
        <dbReference type="EMBL" id="MBT1444461.1"/>
    </source>
</evidence>
<evidence type="ECO:0000259" key="1">
    <source>
        <dbReference type="Pfam" id="PF16537"/>
    </source>
</evidence>
<evidence type="ECO:0000313" key="3">
    <source>
        <dbReference type="Proteomes" id="UP001195903"/>
    </source>
</evidence>